<evidence type="ECO:0000313" key="1">
    <source>
        <dbReference type="EMBL" id="CAB5223131.1"/>
    </source>
</evidence>
<sequence length="77" mass="8986">MHCIICDNMLSDYEATRKHGITGQYLDLCNTCLRSIDGQHAMHVTDRKDLMTIVDIEEGLDKDEEPCYPIYRDYEET</sequence>
<protein>
    <submittedName>
        <fullName evidence="1">Uncharacterized protein</fullName>
    </submittedName>
</protein>
<accession>A0A6J7WYP1</accession>
<name>A0A6J7WYP1_9CAUD</name>
<reference evidence="1" key="1">
    <citation type="submission" date="2020-05" db="EMBL/GenBank/DDBJ databases">
        <authorList>
            <person name="Chiriac C."/>
            <person name="Salcher M."/>
            <person name="Ghai R."/>
            <person name="Kavagutti S V."/>
        </authorList>
    </citation>
    <scope>NUCLEOTIDE SEQUENCE</scope>
</reference>
<proteinExistence type="predicted"/>
<gene>
    <name evidence="1" type="ORF">UFOVP371_62</name>
</gene>
<organism evidence="1">
    <name type="scientific">uncultured Caudovirales phage</name>
    <dbReference type="NCBI Taxonomy" id="2100421"/>
    <lineage>
        <taxon>Viruses</taxon>
        <taxon>Duplodnaviria</taxon>
        <taxon>Heunggongvirae</taxon>
        <taxon>Uroviricota</taxon>
        <taxon>Caudoviricetes</taxon>
        <taxon>Peduoviridae</taxon>
        <taxon>Maltschvirus</taxon>
        <taxon>Maltschvirus maltsch</taxon>
    </lineage>
</organism>
<dbReference type="EMBL" id="LR798312">
    <property type="protein sequence ID" value="CAB5223131.1"/>
    <property type="molecule type" value="Genomic_DNA"/>
</dbReference>